<dbReference type="EMBL" id="FRAA01000002">
    <property type="protein sequence ID" value="SHJ88567.1"/>
    <property type="molecule type" value="Genomic_DNA"/>
</dbReference>
<sequence length="294" mass="33939">MHVSKFMIFSQEKYFEANEIGRYSLFSWTCPNTQNLLKIPFHIHEGHATSIPMAPYAGLNTVNDFSTDLQLWYNSLINYLNSHQVRSVTIRQAPSFFHPTLNQQLQETLIQNGFDQQIDINHHIPFNSFDPNQMHSMQGRKLKKCIKDGLIFQQETLSKIGEIYDFIHYCRAQQQLSVNITKEKLIAITRALDENYACYSVRHPSGELMACTITLIVTPEVTYNYLPAFDRKYATHSPLVYLTTELIAQLQKTEAQVLDLGISSLGGIPQESLITFKERMGGLRSDRYTFFRQL</sequence>
<protein>
    <submittedName>
        <fullName evidence="2">Acetyltransferase (GNAT) domain-containing protein</fullName>
    </submittedName>
</protein>
<organism evidence="2 3">
    <name type="scientific">Reichenbachiella agariperforans</name>
    <dbReference type="NCBI Taxonomy" id="156994"/>
    <lineage>
        <taxon>Bacteria</taxon>
        <taxon>Pseudomonadati</taxon>
        <taxon>Bacteroidota</taxon>
        <taxon>Cytophagia</taxon>
        <taxon>Cytophagales</taxon>
        <taxon>Reichenbachiellaceae</taxon>
        <taxon>Reichenbachiella</taxon>
    </lineage>
</organism>
<keyword evidence="3" id="KW-1185">Reference proteome</keyword>
<dbReference type="STRING" id="156994.SAMN04488028_10212"/>
<dbReference type="InterPro" id="IPR038740">
    <property type="entry name" value="BioF2-like_GNAT_dom"/>
</dbReference>
<dbReference type="Gene3D" id="3.40.630.30">
    <property type="match status" value="1"/>
</dbReference>
<dbReference type="GO" id="GO:0016740">
    <property type="term" value="F:transferase activity"/>
    <property type="evidence" value="ECO:0007669"/>
    <property type="project" value="UniProtKB-KW"/>
</dbReference>
<name>A0A1M6MYN4_REIAG</name>
<gene>
    <name evidence="2" type="ORF">SAMN04488028_10212</name>
</gene>
<proteinExistence type="predicted"/>
<feature type="domain" description="BioF2-like acetyltransferase" evidence="1">
    <location>
        <begin position="193"/>
        <end position="263"/>
    </location>
</feature>
<dbReference type="AlphaFoldDB" id="A0A1M6MYN4"/>
<evidence type="ECO:0000313" key="3">
    <source>
        <dbReference type="Proteomes" id="UP000184474"/>
    </source>
</evidence>
<dbReference type="Proteomes" id="UP000184474">
    <property type="component" value="Unassembled WGS sequence"/>
</dbReference>
<dbReference type="SUPFAM" id="SSF55729">
    <property type="entry name" value="Acyl-CoA N-acyltransferases (Nat)"/>
    <property type="match status" value="1"/>
</dbReference>
<reference evidence="3" key="1">
    <citation type="submission" date="2016-11" db="EMBL/GenBank/DDBJ databases">
        <authorList>
            <person name="Varghese N."/>
            <person name="Submissions S."/>
        </authorList>
    </citation>
    <scope>NUCLEOTIDE SEQUENCE [LARGE SCALE GENOMIC DNA]</scope>
    <source>
        <strain evidence="3">DSM 26134</strain>
    </source>
</reference>
<evidence type="ECO:0000259" key="1">
    <source>
        <dbReference type="Pfam" id="PF13480"/>
    </source>
</evidence>
<keyword evidence="2" id="KW-0808">Transferase</keyword>
<dbReference type="Pfam" id="PF13480">
    <property type="entry name" value="Acetyltransf_6"/>
    <property type="match status" value="1"/>
</dbReference>
<dbReference type="InterPro" id="IPR016181">
    <property type="entry name" value="Acyl_CoA_acyltransferase"/>
</dbReference>
<accession>A0A1M6MYN4</accession>
<evidence type="ECO:0000313" key="2">
    <source>
        <dbReference type="EMBL" id="SHJ88567.1"/>
    </source>
</evidence>